<sequence>MKRRRKKKLVSVTNNSDLPEAIIEQILSCLPVKALLRFKSVSKDWNSIILDHHFIFLHSENSSLLIYNKSENDEFVVLDGCKGLLLEQSIVNNNNNSRLYRIRNPEIGQLVQLPNPQNNPSLLMTLDFLPSKQVFKILSIYKDENSRNLGCEILTIGNESSCLWRLLELPTCQNVENVTNCHVFVTSEVAYCIWGIINQTAAIKIDILDMENEIYITTATLPRGNFTSKLGFDNYIEWNEKVSFGKIVNDELHVLVLDDYKTNKWIEEKRTVKMKNLKEEDEPIEILSVNDLELYFLLPEKKSFYRYNFTSGKVDIVLSDYDDSKVLAVFHSSLYTLNGMHSI</sequence>
<name>A0AAF0TBP9_SOLVR</name>
<keyword evidence="3" id="KW-1185">Reference proteome</keyword>
<dbReference type="InterPro" id="IPR036047">
    <property type="entry name" value="F-box-like_dom_sf"/>
</dbReference>
<evidence type="ECO:0000313" key="2">
    <source>
        <dbReference type="EMBL" id="WMV12414.1"/>
    </source>
</evidence>
<dbReference type="Gene3D" id="1.20.1280.50">
    <property type="match status" value="1"/>
</dbReference>
<reference evidence="2" key="1">
    <citation type="submission" date="2023-08" db="EMBL/GenBank/DDBJ databases">
        <title>A de novo genome assembly of Solanum verrucosum Schlechtendal, a Mexican diploid species geographically isolated from the other diploid A-genome species in potato relatives.</title>
        <authorList>
            <person name="Hosaka K."/>
        </authorList>
    </citation>
    <scope>NUCLEOTIDE SEQUENCE</scope>
    <source>
        <tissue evidence="2">Young leaves</tissue>
    </source>
</reference>
<dbReference type="PANTHER" id="PTHR31111">
    <property type="entry name" value="BNAA05G37150D PROTEIN-RELATED"/>
    <property type="match status" value="1"/>
</dbReference>
<gene>
    <name evidence="2" type="ORF">MTR67_005799</name>
</gene>
<dbReference type="InterPro" id="IPR013187">
    <property type="entry name" value="F-box-assoc_dom_typ3"/>
</dbReference>
<evidence type="ECO:0000259" key="1">
    <source>
        <dbReference type="PROSITE" id="PS50181"/>
    </source>
</evidence>
<dbReference type="Proteomes" id="UP001234989">
    <property type="component" value="Chromosome 1"/>
</dbReference>
<dbReference type="InterPro" id="IPR001810">
    <property type="entry name" value="F-box_dom"/>
</dbReference>
<evidence type="ECO:0000313" key="3">
    <source>
        <dbReference type="Proteomes" id="UP001234989"/>
    </source>
</evidence>
<dbReference type="CDD" id="cd22157">
    <property type="entry name" value="F-box_AtFBW1-like"/>
    <property type="match status" value="1"/>
</dbReference>
<protein>
    <recommendedName>
        <fullName evidence="1">F-box domain-containing protein</fullName>
    </recommendedName>
</protein>
<accession>A0AAF0TBP9</accession>
<dbReference type="EMBL" id="CP133612">
    <property type="protein sequence ID" value="WMV12414.1"/>
    <property type="molecule type" value="Genomic_DNA"/>
</dbReference>
<dbReference type="PANTHER" id="PTHR31111:SF125">
    <property type="entry name" value="F-BOX PROTEIN CPR30-LIKE"/>
    <property type="match status" value="1"/>
</dbReference>
<organism evidence="2 3">
    <name type="scientific">Solanum verrucosum</name>
    <dbReference type="NCBI Taxonomy" id="315347"/>
    <lineage>
        <taxon>Eukaryota</taxon>
        <taxon>Viridiplantae</taxon>
        <taxon>Streptophyta</taxon>
        <taxon>Embryophyta</taxon>
        <taxon>Tracheophyta</taxon>
        <taxon>Spermatophyta</taxon>
        <taxon>Magnoliopsida</taxon>
        <taxon>eudicotyledons</taxon>
        <taxon>Gunneridae</taxon>
        <taxon>Pentapetalae</taxon>
        <taxon>asterids</taxon>
        <taxon>lamiids</taxon>
        <taxon>Solanales</taxon>
        <taxon>Solanaceae</taxon>
        <taxon>Solanoideae</taxon>
        <taxon>Solaneae</taxon>
        <taxon>Solanum</taxon>
    </lineage>
</organism>
<dbReference type="AlphaFoldDB" id="A0AAF0TBP9"/>
<proteinExistence type="predicted"/>
<dbReference type="Pfam" id="PF08268">
    <property type="entry name" value="FBA_3"/>
    <property type="match status" value="1"/>
</dbReference>
<dbReference type="SMART" id="SM00256">
    <property type="entry name" value="FBOX"/>
    <property type="match status" value="1"/>
</dbReference>
<dbReference type="Pfam" id="PF00646">
    <property type="entry name" value="F-box"/>
    <property type="match status" value="1"/>
</dbReference>
<dbReference type="PROSITE" id="PS50181">
    <property type="entry name" value="FBOX"/>
    <property type="match status" value="1"/>
</dbReference>
<feature type="domain" description="F-box" evidence="1">
    <location>
        <begin position="12"/>
        <end position="59"/>
    </location>
</feature>
<dbReference type="SUPFAM" id="SSF81383">
    <property type="entry name" value="F-box domain"/>
    <property type="match status" value="1"/>
</dbReference>